<dbReference type="PANTHER" id="PTHR13281">
    <property type="entry name" value="TRANSMEMBRANE PROTEIN 70, MITOCHONDRIAL"/>
    <property type="match status" value="1"/>
</dbReference>
<keyword evidence="4" id="KW-1185">Reference proteome</keyword>
<evidence type="ECO:0000256" key="1">
    <source>
        <dbReference type="ARBA" id="ARBA00005280"/>
    </source>
</evidence>
<dbReference type="GO" id="GO:0033615">
    <property type="term" value="P:mitochondrial proton-transporting ATP synthase complex assembly"/>
    <property type="evidence" value="ECO:0007669"/>
    <property type="project" value="TreeGrafter"/>
</dbReference>
<dbReference type="InterPro" id="IPR009724">
    <property type="entry name" value="TMEM70"/>
</dbReference>
<dbReference type="EMBL" id="QCYY01001671">
    <property type="protein sequence ID" value="ROT76336.1"/>
    <property type="molecule type" value="Genomic_DNA"/>
</dbReference>
<name>A0A423TIM4_PENVA</name>
<feature type="transmembrane region" description="Helical" evidence="2">
    <location>
        <begin position="124"/>
        <end position="147"/>
    </location>
</feature>
<keyword evidence="2 3" id="KW-0812">Transmembrane</keyword>
<dbReference type="STRING" id="6689.A0A423TIM4"/>
<sequence length="241" mass="27621">MAGVYGVLRTLQRQQRDSYNILLRLPRVLSSSSVNPGRILSIQQNKCSKPQLVLLARNYSNEVQKPSDAKGKDNTEVDIGPGTWQEIYRGILSTQIRMVKTFSLSTTMLGLMMQPMLVQKATETSFGIVVAMGSFIGFFTFVTPFLIHWITKKYVTRLEYDHEKDLYSATTLSFFLREKKIHFKVQDIHVPPVPGMFTTFLAKNKPLFVDPKMFSDLEHFGRIMGYDKPIDFKLGKHEEES</sequence>
<evidence type="ECO:0000313" key="4">
    <source>
        <dbReference type="Proteomes" id="UP000283509"/>
    </source>
</evidence>
<dbReference type="PANTHER" id="PTHR13281:SF0">
    <property type="entry name" value="TRANSMEMBRANE PROTEIN 70, MITOCHONDRIAL"/>
    <property type="match status" value="1"/>
</dbReference>
<gene>
    <name evidence="3" type="ORF">C7M84_005081</name>
</gene>
<evidence type="ECO:0000256" key="2">
    <source>
        <dbReference type="SAM" id="Phobius"/>
    </source>
</evidence>
<keyword evidence="2" id="KW-1133">Transmembrane helix</keyword>
<dbReference type="AlphaFoldDB" id="A0A423TIM4"/>
<feature type="transmembrane region" description="Helical" evidence="2">
    <location>
        <begin position="98"/>
        <end position="118"/>
    </location>
</feature>
<dbReference type="Pfam" id="PF06979">
    <property type="entry name" value="TMEM70"/>
    <property type="match status" value="1"/>
</dbReference>
<dbReference type="OrthoDB" id="156886at2759"/>
<comment type="similarity">
    <text evidence="1">Belongs to the TMEM70 family.</text>
</comment>
<dbReference type="GO" id="GO:0031966">
    <property type="term" value="C:mitochondrial membrane"/>
    <property type="evidence" value="ECO:0007669"/>
    <property type="project" value="TreeGrafter"/>
</dbReference>
<proteinExistence type="inferred from homology"/>
<evidence type="ECO:0000313" key="3">
    <source>
        <dbReference type="EMBL" id="ROT76336.1"/>
    </source>
</evidence>
<dbReference type="Proteomes" id="UP000283509">
    <property type="component" value="Unassembled WGS sequence"/>
</dbReference>
<accession>A0A423TIM4</accession>
<comment type="caution">
    <text evidence="3">The sequence shown here is derived from an EMBL/GenBank/DDBJ whole genome shotgun (WGS) entry which is preliminary data.</text>
</comment>
<organism evidence="3 4">
    <name type="scientific">Penaeus vannamei</name>
    <name type="common">Whiteleg shrimp</name>
    <name type="synonym">Litopenaeus vannamei</name>
    <dbReference type="NCBI Taxonomy" id="6689"/>
    <lineage>
        <taxon>Eukaryota</taxon>
        <taxon>Metazoa</taxon>
        <taxon>Ecdysozoa</taxon>
        <taxon>Arthropoda</taxon>
        <taxon>Crustacea</taxon>
        <taxon>Multicrustacea</taxon>
        <taxon>Malacostraca</taxon>
        <taxon>Eumalacostraca</taxon>
        <taxon>Eucarida</taxon>
        <taxon>Decapoda</taxon>
        <taxon>Dendrobranchiata</taxon>
        <taxon>Penaeoidea</taxon>
        <taxon>Penaeidae</taxon>
        <taxon>Penaeus</taxon>
    </lineage>
</organism>
<dbReference type="InterPro" id="IPR045325">
    <property type="entry name" value="TMEM70/TMEM186/TMEM223"/>
</dbReference>
<reference evidence="3 4" key="2">
    <citation type="submission" date="2019-01" db="EMBL/GenBank/DDBJ databases">
        <title>The decoding of complex shrimp genome reveals the adaptation for benthos swimmer, frequently molting mechanism and breeding impact on genome.</title>
        <authorList>
            <person name="Sun Y."/>
            <person name="Gao Y."/>
            <person name="Yu Y."/>
        </authorList>
    </citation>
    <scope>NUCLEOTIDE SEQUENCE [LARGE SCALE GENOMIC DNA]</scope>
    <source>
        <tissue evidence="3">Muscle</tissue>
    </source>
</reference>
<reference evidence="3 4" key="1">
    <citation type="submission" date="2018-04" db="EMBL/GenBank/DDBJ databases">
        <authorList>
            <person name="Zhang X."/>
            <person name="Yuan J."/>
            <person name="Li F."/>
            <person name="Xiang J."/>
        </authorList>
    </citation>
    <scope>NUCLEOTIDE SEQUENCE [LARGE SCALE GENOMIC DNA]</scope>
    <source>
        <tissue evidence="3">Muscle</tissue>
    </source>
</reference>
<protein>
    <submittedName>
        <fullName evidence="3">Putative transmembrane protein 70-like, mitochondrial</fullName>
    </submittedName>
</protein>
<keyword evidence="2" id="KW-0472">Membrane</keyword>